<dbReference type="InterPro" id="IPR003340">
    <property type="entry name" value="B3_DNA-bd"/>
</dbReference>
<keyword evidence="5" id="KW-0539">Nucleus</keyword>
<dbReference type="SUPFAM" id="SSF101936">
    <property type="entry name" value="DNA-binding pseudobarrel domain"/>
    <property type="match status" value="1"/>
</dbReference>
<dbReference type="SMART" id="SM01019">
    <property type="entry name" value="B3"/>
    <property type="match status" value="1"/>
</dbReference>
<feature type="region of interest" description="Disordered" evidence="6">
    <location>
        <begin position="191"/>
        <end position="229"/>
    </location>
</feature>
<keyword evidence="9" id="KW-1185">Reference proteome</keyword>
<evidence type="ECO:0000313" key="8">
    <source>
        <dbReference type="EMBL" id="KAA8543526.1"/>
    </source>
</evidence>
<keyword evidence="3" id="KW-0238">DNA-binding</keyword>
<gene>
    <name evidence="8" type="ORF">F0562_021728</name>
</gene>
<feature type="compositionally biased region" description="Basic residues" evidence="6">
    <location>
        <begin position="7"/>
        <end position="21"/>
    </location>
</feature>
<evidence type="ECO:0000313" key="9">
    <source>
        <dbReference type="Proteomes" id="UP000325577"/>
    </source>
</evidence>
<reference evidence="8 9" key="1">
    <citation type="submission" date="2019-09" db="EMBL/GenBank/DDBJ databases">
        <title>A chromosome-level genome assembly of the Chinese tupelo Nyssa sinensis.</title>
        <authorList>
            <person name="Yang X."/>
            <person name="Kang M."/>
            <person name="Yang Y."/>
            <person name="Xiong H."/>
            <person name="Wang M."/>
            <person name="Zhang Z."/>
            <person name="Wang Z."/>
            <person name="Wu H."/>
            <person name="Ma T."/>
            <person name="Liu J."/>
            <person name="Xi Z."/>
        </authorList>
    </citation>
    <scope>NUCLEOTIDE SEQUENCE [LARGE SCALE GENOMIC DNA]</scope>
    <source>
        <strain evidence="8">J267</strain>
        <tissue evidence="8">Leaf</tissue>
    </source>
</reference>
<dbReference type="EMBL" id="CM018034">
    <property type="protein sequence ID" value="KAA8543526.1"/>
    <property type="molecule type" value="Genomic_DNA"/>
</dbReference>
<keyword evidence="4" id="KW-0804">Transcription</keyword>
<dbReference type="InterPro" id="IPR015300">
    <property type="entry name" value="DNA-bd_pseudobarrel_sf"/>
</dbReference>
<dbReference type="Gene3D" id="2.40.330.10">
    <property type="entry name" value="DNA-binding pseudobarrel domain"/>
    <property type="match status" value="1"/>
</dbReference>
<name>A0A5J5BLJ2_9ASTE</name>
<sequence>MDTTLPPKKRNTTLPPKKRKLLLIIQDGDQTSNDVTSESKPRHSSEKVEDNKEQEQQGKDTSVVLEIPEWALKRRRGTTIRLGKLLFKKKLTLSDATGSFLHIPNNFAKALRCDIVWNNVKQGAPKKHELKFTDKENREREMEFTYYQINRTYALVRGWKEYVQDHNLEQNDVVYIYKFQNHKENHYFITHEKAASRKSNGGSGKETLGGSKEQSHNGSRKGKETISGK</sequence>
<comment type="subcellular location">
    <subcellularLocation>
        <location evidence="1">Nucleus</location>
    </subcellularLocation>
</comment>
<evidence type="ECO:0000256" key="2">
    <source>
        <dbReference type="ARBA" id="ARBA00023015"/>
    </source>
</evidence>
<protein>
    <recommendedName>
        <fullName evidence="7">TF-B3 domain-containing protein</fullName>
    </recommendedName>
</protein>
<keyword evidence="2" id="KW-0805">Transcription regulation</keyword>
<evidence type="ECO:0000256" key="3">
    <source>
        <dbReference type="ARBA" id="ARBA00023125"/>
    </source>
</evidence>
<feature type="domain" description="TF-B3" evidence="7">
    <location>
        <begin position="86"/>
        <end position="193"/>
    </location>
</feature>
<accession>A0A5J5BLJ2</accession>
<evidence type="ECO:0000256" key="5">
    <source>
        <dbReference type="ARBA" id="ARBA00023242"/>
    </source>
</evidence>
<evidence type="ECO:0000259" key="7">
    <source>
        <dbReference type="PROSITE" id="PS50863"/>
    </source>
</evidence>
<dbReference type="Proteomes" id="UP000325577">
    <property type="component" value="Linkage Group LG11"/>
</dbReference>
<feature type="region of interest" description="Disordered" evidence="6">
    <location>
        <begin position="1"/>
        <end position="60"/>
    </location>
</feature>
<feature type="compositionally biased region" description="Basic and acidic residues" evidence="6">
    <location>
        <begin position="37"/>
        <end position="58"/>
    </location>
</feature>
<dbReference type="AlphaFoldDB" id="A0A5J5BLJ2"/>
<dbReference type="GO" id="GO:0003677">
    <property type="term" value="F:DNA binding"/>
    <property type="evidence" value="ECO:0007669"/>
    <property type="project" value="UniProtKB-KW"/>
</dbReference>
<proteinExistence type="predicted"/>
<evidence type="ECO:0000256" key="4">
    <source>
        <dbReference type="ARBA" id="ARBA00023163"/>
    </source>
</evidence>
<organism evidence="8 9">
    <name type="scientific">Nyssa sinensis</name>
    <dbReference type="NCBI Taxonomy" id="561372"/>
    <lineage>
        <taxon>Eukaryota</taxon>
        <taxon>Viridiplantae</taxon>
        <taxon>Streptophyta</taxon>
        <taxon>Embryophyta</taxon>
        <taxon>Tracheophyta</taxon>
        <taxon>Spermatophyta</taxon>
        <taxon>Magnoliopsida</taxon>
        <taxon>eudicotyledons</taxon>
        <taxon>Gunneridae</taxon>
        <taxon>Pentapetalae</taxon>
        <taxon>asterids</taxon>
        <taxon>Cornales</taxon>
        <taxon>Nyssaceae</taxon>
        <taxon>Nyssa</taxon>
    </lineage>
</organism>
<evidence type="ECO:0000256" key="6">
    <source>
        <dbReference type="SAM" id="MobiDB-lite"/>
    </source>
</evidence>
<evidence type="ECO:0000256" key="1">
    <source>
        <dbReference type="ARBA" id="ARBA00004123"/>
    </source>
</evidence>
<dbReference type="Pfam" id="PF02362">
    <property type="entry name" value="B3"/>
    <property type="match status" value="1"/>
</dbReference>
<dbReference type="PROSITE" id="PS50863">
    <property type="entry name" value="B3"/>
    <property type="match status" value="1"/>
</dbReference>
<dbReference type="GO" id="GO:0005634">
    <property type="term" value="C:nucleus"/>
    <property type="evidence" value="ECO:0007669"/>
    <property type="project" value="UniProtKB-SubCell"/>
</dbReference>
<dbReference type="CDD" id="cd10017">
    <property type="entry name" value="B3_DNA"/>
    <property type="match status" value="1"/>
</dbReference>